<reference evidence="1 2" key="1">
    <citation type="submission" date="2018-10" db="EMBL/GenBank/DDBJ databases">
        <title>Draft Genome Sequence of Anaerotignum sp. KCTC 15736.</title>
        <authorList>
            <person name="Choi S.H."/>
            <person name="Kim J.S."/>
            <person name="Kang S.W."/>
            <person name="Lee J.S."/>
            <person name="Park S.H."/>
        </authorList>
    </citation>
    <scope>NUCLEOTIDE SEQUENCE [LARGE SCALE GENOMIC DNA]</scope>
    <source>
        <strain evidence="1 2">KCTC 15736</strain>
    </source>
</reference>
<dbReference type="Proteomes" id="UP000287361">
    <property type="component" value="Unassembled WGS sequence"/>
</dbReference>
<comment type="caution">
    <text evidence="1">The sequence shown here is derived from an EMBL/GenBank/DDBJ whole genome shotgun (WGS) entry which is preliminary data.</text>
</comment>
<gene>
    <name evidence="1" type="ORF">KGMB03357_11800</name>
</gene>
<keyword evidence="2" id="KW-1185">Reference proteome</keyword>
<organism evidence="1 2">
    <name type="scientific">Anaerotignum faecicola</name>
    <dbReference type="NCBI Taxonomy" id="2358141"/>
    <lineage>
        <taxon>Bacteria</taxon>
        <taxon>Bacillati</taxon>
        <taxon>Bacillota</taxon>
        <taxon>Clostridia</taxon>
        <taxon>Lachnospirales</taxon>
        <taxon>Anaerotignaceae</taxon>
        <taxon>Anaerotignum</taxon>
    </lineage>
</organism>
<proteinExistence type="predicted"/>
<evidence type="ECO:0000313" key="2">
    <source>
        <dbReference type="Proteomes" id="UP000287361"/>
    </source>
</evidence>
<evidence type="ECO:0000313" key="1">
    <source>
        <dbReference type="EMBL" id="GCB29519.1"/>
    </source>
</evidence>
<name>A0A401LD94_9FIRM</name>
<accession>A0A401LD94</accession>
<sequence>MSITYFPFDAVVDSDGNYDRTYTSEQFALYFSKLFSNGVYGADSTGLQVTALNGNMYITVAAGAFFINGRFYANDEDENILITAGDVHYGRYDRVVARADFVNRMCGVYVLEGTPSANPTEPNLTQTADRFEIPLATIYVASGATSLTQYNITDERIGVYCTLTGFTASDYFTAYSKAYQQFSDEVQEKMNTQFSAQENKTNAQLANQQVEFSHLQSAVNEWYQGVLNDISQLQTFDFDNIASRIGATVTSNITDTVITETMVLNKVKIAERITNIGDTVIRCVTKAWDSDGSHVLLNSTTETTITDDVITSVVSQN</sequence>
<protein>
    <submittedName>
        <fullName evidence="1">Uncharacterized protein</fullName>
    </submittedName>
</protein>
<dbReference type="EMBL" id="BHVZ01000002">
    <property type="protein sequence ID" value="GCB29519.1"/>
    <property type="molecule type" value="Genomic_DNA"/>
</dbReference>
<dbReference type="AlphaFoldDB" id="A0A401LD94"/>
<dbReference type="OrthoDB" id="9795386at2"/>